<reference evidence="3" key="1">
    <citation type="submission" date="2023-07" db="EMBL/GenBank/DDBJ databases">
        <title>Identification and characterization of horizontal gene transfer across gut microbiota members of farm animals based on homology search.</title>
        <authorList>
            <person name="Schwarzerova J."/>
            <person name="Nykrynova M."/>
            <person name="Jureckova K."/>
            <person name="Cejkova D."/>
            <person name="Rychlik I."/>
        </authorList>
    </citation>
    <scope>NUCLEOTIDE SEQUENCE [LARGE SCALE GENOMIC DNA]</scope>
    <source>
        <strain evidence="3">109_WCHN</strain>
    </source>
</reference>
<evidence type="ECO:0000259" key="1">
    <source>
        <dbReference type="PROSITE" id="PS51186"/>
    </source>
</evidence>
<evidence type="ECO:0000313" key="2">
    <source>
        <dbReference type="EMBL" id="MDM8326124.1"/>
    </source>
</evidence>
<protein>
    <submittedName>
        <fullName evidence="2">GNAT family N-acetyltransferase</fullName>
    </submittedName>
</protein>
<gene>
    <name evidence="2" type="ORF">QUW60_12960</name>
</gene>
<comment type="caution">
    <text evidence="2">The sequence shown here is derived from an EMBL/GenBank/DDBJ whole genome shotgun (WGS) entry which is preliminary data.</text>
</comment>
<dbReference type="InterPro" id="IPR016181">
    <property type="entry name" value="Acyl_CoA_acyltransferase"/>
</dbReference>
<organism evidence="2 3">
    <name type="scientific">Bacteroides gallinaceum</name>
    <dbReference type="NCBI Taxonomy" id="1462571"/>
    <lineage>
        <taxon>Bacteria</taxon>
        <taxon>Pseudomonadati</taxon>
        <taxon>Bacteroidota</taxon>
        <taxon>Bacteroidia</taxon>
        <taxon>Bacteroidales</taxon>
        <taxon>Bacteroidaceae</taxon>
        <taxon>Bacteroides</taxon>
    </lineage>
</organism>
<dbReference type="EMBL" id="JAUDEN010000029">
    <property type="protein sequence ID" value="MDM8326124.1"/>
    <property type="molecule type" value="Genomic_DNA"/>
</dbReference>
<accession>A0ABT7VIJ3</accession>
<dbReference type="Gene3D" id="3.40.630.30">
    <property type="match status" value="1"/>
</dbReference>
<evidence type="ECO:0000313" key="3">
    <source>
        <dbReference type="Proteomes" id="UP001169458"/>
    </source>
</evidence>
<proteinExistence type="predicted"/>
<dbReference type="SUPFAM" id="SSF55729">
    <property type="entry name" value="Acyl-CoA N-acyltransferases (Nat)"/>
    <property type="match status" value="1"/>
</dbReference>
<keyword evidence="3" id="KW-1185">Reference proteome</keyword>
<name>A0ABT7VIJ3_9BACE</name>
<dbReference type="InterPro" id="IPR000182">
    <property type="entry name" value="GNAT_dom"/>
</dbReference>
<dbReference type="PROSITE" id="PS51186">
    <property type="entry name" value="GNAT"/>
    <property type="match status" value="1"/>
</dbReference>
<sequence length="172" mass="20451">MTSIFFQALAEPDFHDFRNEVKEVFSIAIAEHFGLSRDGNFFEDDDIDGMLRDPKSAVYAIYVDGRRAGGVALHIDPESLRNRMDLFYFYPGFHNQGLGGRVWKMIEEMYPETVVWELFTPYFEKRNIHFYVNKCGFRIVEFFCRHHADPAVKQQPEPFHNEYFRFEKQMKV</sequence>
<dbReference type="Pfam" id="PF00583">
    <property type="entry name" value="Acetyltransf_1"/>
    <property type="match status" value="1"/>
</dbReference>
<dbReference type="Proteomes" id="UP001169458">
    <property type="component" value="Unassembled WGS sequence"/>
</dbReference>
<dbReference type="RefSeq" id="WP_289560966.1">
    <property type="nucleotide sequence ID" value="NZ_JAUDEN010000029.1"/>
</dbReference>
<feature type="domain" description="N-acetyltransferase" evidence="1">
    <location>
        <begin position="4"/>
        <end position="158"/>
    </location>
</feature>